<feature type="chain" id="PRO_5017010334" description="Lipid A deacylase" evidence="3">
    <location>
        <begin position="26"/>
        <end position="188"/>
    </location>
</feature>
<comment type="caution">
    <text evidence="4">The sequence shown here is derived from an EMBL/GenBank/DDBJ whole genome shotgun (WGS) entry which is preliminary data.</text>
</comment>
<comment type="subcellular location">
    <subcellularLocation>
        <location evidence="1">Cell outer membrane</location>
        <topology evidence="1">Multi-pass membrane protein</topology>
    </subcellularLocation>
</comment>
<dbReference type="Proteomes" id="UP000261948">
    <property type="component" value="Unassembled WGS sequence"/>
</dbReference>
<evidence type="ECO:0000313" key="4">
    <source>
        <dbReference type="EMBL" id="RGE46419.1"/>
    </source>
</evidence>
<sequence length="188" mass="21231">MNKLKFPACLATGVLISLLSPNTFAQAVQNNSWGLYLQYGVAEHGTDTQTAGAILPWKHWSYPLGSGQLTGYWDIWGSRWASDFQNGTRSTWVIGAKPTLRWRGAQGQSPWFIEAGVGVSYALNHRYMNDTKEFSTRYNFASHIGVGYLFGQQQKNEISLRLEHQSNAGIKHPNPGENFLQLRYAHYF</sequence>
<comment type="function">
    <text evidence="1">Has lipid A 3-O-deacylase activity. Hydrolyzes the ester bond at the 3 position of lipid A, a bioactive component of lipopolysaccharide (LPS), thereby releasing the primary fatty acyl moiety.</text>
</comment>
<evidence type="ECO:0000256" key="3">
    <source>
        <dbReference type="SAM" id="SignalP"/>
    </source>
</evidence>
<gene>
    <name evidence="4" type="ORF">DZC30_04195</name>
</gene>
<comment type="subunit">
    <text evidence="1">Homodimer.</text>
</comment>
<organism evidence="4 5">
    <name type="scientific">Comamonas testosteroni</name>
    <name type="common">Pseudomonas testosteroni</name>
    <dbReference type="NCBI Taxonomy" id="285"/>
    <lineage>
        <taxon>Bacteria</taxon>
        <taxon>Pseudomonadati</taxon>
        <taxon>Pseudomonadota</taxon>
        <taxon>Betaproteobacteria</taxon>
        <taxon>Burkholderiales</taxon>
        <taxon>Comamonadaceae</taxon>
        <taxon>Comamonas</taxon>
    </lineage>
</organism>
<dbReference type="InterPro" id="IPR018550">
    <property type="entry name" value="Lipid-A_deacylase-rel"/>
</dbReference>
<keyword evidence="1" id="KW-0998">Cell outer membrane</keyword>
<evidence type="ECO:0000256" key="2">
    <source>
        <dbReference type="PIRSR" id="PIRSR029681-2"/>
    </source>
</evidence>
<feature type="site" description="Critical for activity" evidence="2">
    <location>
        <position position="167"/>
    </location>
</feature>
<dbReference type="GO" id="GO:0009279">
    <property type="term" value="C:cell outer membrane"/>
    <property type="evidence" value="ECO:0007669"/>
    <property type="project" value="UniProtKB-SubCell"/>
</dbReference>
<dbReference type="Pfam" id="PF09411">
    <property type="entry name" value="PagL"/>
    <property type="match status" value="1"/>
</dbReference>
<dbReference type="OrthoDB" id="5297282at2"/>
<evidence type="ECO:0000313" key="5">
    <source>
        <dbReference type="Proteomes" id="UP000261948"/>
    </source>
</evidence>
<comment type="catalytic activity">
    <reaction evidence="1">
        <text>a 3-(acyloxy)acyl derivative of bacterial toxin + H2O = a 3-hydroxyacyl derivative of bacterial toxin + a fatty acid + H(+)</text>
        <dbReference type="Rhea" id="RHEA:12032"/>
        <dbReference type="ChEBI" id="CHEBI:15377"/>
        <dbReference type="ChEBI" id="CHEBI:15378"/>
        <dbReference type="ChEBI" id="CHEBI:28868"/>
        <dbReference type="ChEBI" id="CHEBI:136853"/>
        <dbReference type="ChEBI" id="CHEBI:140675"/>
        <dbReference type="EC" id="3.1.1.77"/>
    </reaction>
</comment>
<accession>A0A373FSN7</accession>
<dbReference type="EMBL" id="QURR01000003">
    <property type="protein sequence ID" value="RGE46419.1"/>
    <property type="molecule type" value="Genomic_DNA"/>
</dbReference>
<dbReference type="EC" id="3.1.1.77" evidence="1"/>
<dbReference type="AlphaFoldDB" id="A0A373FSN7"/>
<dbReference type="PIRSF" id="PIRSF029681">
    <property type="entry name" value="PagL"/>
    <property type="match status" value="1"/>
</dbReference>
<proteinExistence type="inferred from homology"/>
<keyword evidence="1" id="KW-0472">Membrane</keyword>
<keyword evidence="1 4" id="KW-0378">Hydrolase</keyword>
<keyword evidence="3" id="KW-0732">Signal</keyword>
<dbReference type="Gene3D" id="2.40.160.20">
    <property type="match status" value="1"/>
</dbReference>
<reference evidence="4 5" key="1">
    <citation type="submission" date="2018-08" db="EMBL/GenBank/DDBJ databases">
        <title>Comamonas testosteroni strain SWCO2.</title>
        <authorList>
            <person name="Jiang N."/>
            <person name="Zhang X.Z."/>
        </authorList>
    </citation>
    <scope>NUCLEOTIDE SEQUENCE [LARGE SCALE GENOMIC DNA]</scope>
    <source>
        <strain evidence="4 5">SWCO2</strain>
    </source>
</reference>
<comment type="similarity">
    <text evidence="1">Belongs to the PagL family.</text>
</comment>
<dbReference type="GO" id="GO:0050528">
    <property type="term" value="F:acyloxyacyl hydrolase activity"/>
    <property type="evidence" value="ECO:0007669"/>
    <property type="project" value="UniProtKB-EC"/>
</dbReference>
<evidence type="ECO:0000256" key="1">
    <source>
        <dbReference type="PIRNR" id="PIRNR029681"/>
    </source>
</evidence>
<keyword evidence="5" id="KW-1185">Reference proteome</keyword>
<name>A0A373FSN7_COMTE</name>
<protein>
    <recommendedName>
        <fullName evidence="1">Lipid A deacylase</fullName>
        <ecNumber evidence="1">3.1.1.77</ecNumber>
    </recommendedName>
    <alternativeName>
        <fullName evidence="1">LPS 3-O-deacylase</fullName>
    </alternativeName>
    <alternativeName>
        <fullName evidence="1">Outer membrane enzyme</fullName>
    </alternativeName>
</protein>
<feature type="signal peptide" evidence="3">
    <location>
        <begin position="1"/>
        <end position="25"/>
    </location>
</feature>